<accession>A0AAW9N937</accession>
<proteinExistence type="predicted"/>
<organism evidence="1 2">
    <name type="scientific">Peribacillus castrilensis</name>
    <dbReference type="NCBI Taxonomy" id="2897690"/>
    <lineage>
        <taxon>Bacteria</taxon>
        <taxon>Bacillati</taxon>
        <taxon>Bacillota</taxon>
        <taxon>Bacilli</taxon>
        <taxon>Bacillales</taxon>
        <taxon>Bacillaceae</taxon>
        <taxon>Peribacillus</taxon>
    </lineage>
</organism>
<gene>
    <name evidence="1" type="ORF">P4706_08485</name>
</gene>
<dbReference type="Pfam" id="PF18928">
    <property type="entry name" value="DUF5677"/>
    <property type="match status" value="1"/>
</dbReference>
<dbReference type="EMBL" id="JARNBH010000008">
    <property type="protein sequence ID" value="MEC0273110.1"/>
    <property type="molecule type" value="Genomic_DNA"/>
</dbReference>
<protein>
    <submittedName>
        <fullName evidence="1">DUF5677 domain-containing protein</fullName>
    </submittedName>
</protein>
<keyword evidence="2" id="KW-1185">Reference proteome</keyword>
<dbReference type="PROSITE" id="PS51257">
    <property type="entry name" value="PROKAR_LIPOPROTEIN"/>
    <property type="match status" value="1"/>
</dbReference>
<evidence type="ECO:0000313" key="2">
    <source>
        <dbReference type="Proteomes" id="UP001307168"/>
    </source>
</evidence>
<dbReference type="AlphaFoldDB" id="A0AAW9N937"/>
<comment type="caution">
    <text evidence="1">The sequence shown here is derived from an EMBL/GenBank/DDBJ whole genome shotgun (WGS) entry which is preliminary data.</text>
</comment>
<dbReference type="Proteomes" id="UP001307168">
    <property type="component" value="Unassembled WGS sequence"/>
</dbReference>
<dbReference type="InterPro" id="IPR043733">
    <property type="entry name" value="DUF5677"/>
</dbReference>
<evidence type="ECO:0000313" key="1">
    <source>
        <dbReference type="EMBL" id="MEC0273110.1"/>
    </source>
</evidence>
<sequence>MICQKDLRFYYPKASLDLFAVYSTISSGCINQSLAIVRSLFESSVYLTYINRDFDKLLYLYQNHKDFLAYHKWNQDKELLNFTKAHEAAIAKKYESIKNNYKKRGPWYEYPLLEDMKNHDSYKDIKKKRATFKAMCVITGNEELYNRLYVTMSESVHGSSLTGSLFKNEKDHISMAPNFSPFYINTTAAFAIAFLHNMVTVGLKNQIDKGHTEYSSYLSYSEKYSNLLIDKGTKNKG</sequence>
<name>A0AAW9N937_9BACI</name>
<reference evidence="1 2" key="1">
    <citation type="submission" date="2023-03" db="EMBL/GenBank/DDBJ databases">
        <title>Bacillus Genome Sequencing.</title>
        <authorList>
            <person name="Dunlap C."/>
        </authorList>
    </citation>
    <scope>NUCLEOTIDE SEQUENCE [LARGE SCALE GENOMIC DNA]</scope>
    <source>
        <strain evidence="1 2">B-41290</strain>
    </source>
</reference>
<dbReference type="RefSeq" id="WP_367406611.1">
    <property type="nucleotide sequence ID" value="NZ_JARNBH010000008.1"/>
</dbReference>